<evidence type="ECO:0000256" key="1">
    <source>
        <dbReference type="SAM" id="Coils"/>
    </source>
</evidence>
<reference evidence="2 3" key="1">
    <citation type="submission" date="2010-12" db="EMBL/GenBank/DDBJ databases">
        <title>Complete sequence of Bacillus cellulosilyticus DSM 2522.</title>
        <authorList>
            <consortium name="US DOE Joint Genome Institute"/>
            <person name="Lucas S."/>
            <person name="Copeland A."/>
            <person name="Lapidus A."/>
            <person name="Cheng J.-F."/>
            <person name="Bruce D."/>
            <person name="Goodwin L."/>
            <person name="Pitluck S."/>
            <person name="Chertkov O."/>
            <person name="Detter J.C."/>
            <person name="Han C."/>
            <person name="Tapia R."/>
            <person name="Land M."/>
            <person name="Hauser L."/>
            <person name="Jeffries C."/>
            <person name="Kyrpides N."/>
            <person name="Ivanova N."/>
            <person name="Mikhailova N."/>
            <person name="Brumm P."/>
            <person name="Mead D."/>
            <person name="Woyke T."/>
        </authorList>
    </citation>
    <scope>NUCLEOTIDE SEQUENCE [LARGE SCALE GENOMIC DNA]</scope>
    <source>
        <strain evidence="3">ATCC 21833 / DSM 2522 / FERM P-1141 / JCM 9156 / N-4</strain>
    </source>
</reference>
<proteinExistence type="predicted"/>
<dbReference type="Proteomes" id="UP000001401">
    <property type="component" value="Chromosome"/>
</dbReference>
<sequence precursor="true">MRTRIIRFFVLIVAFLLVACSERTFEKDETVAILNGNEIKVEDLLLYTSLEENAEEIILSHLKLKVVAEEAKSMGMTVTEEELDEAKQGIYPGSTPQERYEMLPSTEFYEQQAAILGLSTEEYYEIWEDKTQTISAYLGKYIYYKFGDINDSETEEEVKEWEDKANKHLNELFELYKKEGMLETNF</sequence>
<keyword evidence="3" id="KW-1185">Reference proteome</keyword>
<name>E6TWJ0_EVAC2</name>
<dbReference type="KEGG" id="bco:Bcell_4022"/>
<protein>
    <submittedName>
        <fullName evidence="2">Uncharacterized protein</fullName>
    </submittedName>
</protein>
<dbReference type="HOGENOM" id="CLU_1451703_0_0_9"/>
<dbReference type="PROSITE" id="PS51257">
    <property type="entry name" value="PROKAR_LIPOPROTEIN"/>
    <property type="match status" value="1"/>
</dbReference>
<feature type="coiled-coil region" evidence="1">
    <location>
        <begin position="151"/>
        <end position="178"/>
    </location>
</feature>
<dbReference type="STRING" id="649639.Bcell_4022"/>
<accession>E6TWJ0</accession>
<organism evidence="2 3">
    <name type="scientific">Evansella cellulosilytica (strain ATCC 21833 / DSM 2522 / FERM P-1141 / JCM 9156 / N-4)</name>
    <name type="common">Bacillus cellulosilyticus</name>
    <dbReference type="NCBI Taxonomy" id="649639"/>
    <lineage>
        <taxon>Bacteria</taxon>
        <taxon>Bacillati</taxon>
        <taxon>Bacillota</taxon>
        <taxon>Bacilli</taxon>
        <taxon>Bacillales</taxon>
        <taxon>Bacillaceae</taxon>
        <taxon>Evansella</taxon>
    </lineage>
</organism>
<dbReference type="eggNOG" id="ENOG5030D3N">
    <property type="taxonomic scope" value="Bacteria"/>
</dbReference>
<dbReference type="OrthoDB" id="2872686at2"/>
<dbReference type="SUPFAM" id="SSF109998">
    <property type="entry name" value="Triger factor/SurA peptide-binding domain-like"/>
    <property type="match status" value="1"/>
</dbReference>
<keyword evidence="1" id="KW-0175">Coiled coil</keyword>
<dbReference type="AlphaFoldDB" id="E6TWJ0"/>
<evidence type="ECO:0000313" key="2">
    <source>
        <dbReference type="EMBL" id="ADU32253.1"/>
    </source>
</evidence>
<gene>
    <name evidence="2" type="ordered locus">Bcell_4022</name>
</gene>
<dbReference type="RefSeq" id="WP_013490579.1">
    <property type="nucleotide sequence ID" value="NC_014829.1"/>
</dbReference>
<dbReference type="InterPro" id="IPR027304">
    <property type="entry name" value="Trigger_fact/SurA_dom_sf"/>
</dbReference>
<evidence type="ECO:0000313" key="3">
    <source>
        <dbReference type="Proteomes" id="UP000001401"/>
    </source>
</evidence>
<dbReference type="EMBL" id="CP002394">
    <property type="protein sequence ID" value="ADU32253.1"/>
    <property type="molecule type" value="Genomic_DNA"/>
</dbReference>